<accession>A0A0P4VVG1</accession>
<organism evidence="3">
    <name type="scientific">Scylla olivacea</name>
    <name type="common">Orange mud crab</name>
    <name type="synonym">Cancer olivacea</name>
    <dbReference type="NCBI Taxonomy" id="85551"/>
    <lineage>
        <taxon>Eukaryota</taxon>
        <taxon>Metazoa</taxon>
        <taxon>Ecdysozoa</taxon>
        <taxon>Arthropoda</taxon>
        <taxon>Crustacea</taxon>
        <taxon>Multicrustacea</taxon>
        <taxon>Malacostraca</taxon>
        <taxon>Eumalacostraca</taxon>
        <taxon>Eucarida</taxon>
        <taxon>Decapoda</taxon>
        <taxon>Pleocyemata</taxon>
        <taxon>Brachyura</taxon>
        <taxon>Eubrachyura</taxon>
        <taxon>Portunoidea</taxon>
        <taxon>Portunidae</taxon>
        <taxon>Portuninae</taxon>
        <taxon>Scylla</taxon>
    </lineage>
</organism>
<dbReference type="AlphaFoldDB" id="A0A0P4VVG1"/>
<dbReference type="PROSITE" id="PS50835">
    <property type="entry name" value="IG_LIKE"/>
    <property type="match status" value="1"/>
</dbReference>
<keyword evidence="1" id="KW-0732">Signal</keyword>
<feature type="signal peptide" evidence="1">
    <location>
        <begin position="1"/>
        <end position="23"/>
    </location>
</feature>
<evidence type="ECO:0000259" key="2">
    <source>
        <dbReference type="PROSITE" id="PS50835"/>
    </source>
</evidence>
<dbReference type="InterPro" id="IPR007110">
    <property type="entry name" value="Ig-like_dom"/>
</dbReference>
<evidence type="ECO:0000313" key="3">
    <source>
        <dbReference type="EMBL" id="JAI57692.1"/>
    </source>
</evidence>
<feature type="domain" description="Ig-like" evidence="2">
    <location>
        <begin position="38"/>
        <end position="125"/>
    </location>
</feature>
<name>A0A0P4VVG1_SCYOL</name>
<sequence>MRCIVYTETLVLLLLLLNAGSECVVVQQVGTRGPAVAGRAVQLECLWSQGSGPPLYVVQWCKDGDMFFRVTLVPEPRKVVFPTPGVQVVVGASSEHRVTLTNVTAATAGNYSCEAMSDTPDFFVSALSVYIPVLEGEWLAPLEPSSTAASRACVELFLISVYSSQFTEHSEVIS</sequence>
<dbReference type="Gene3D" id="2.60.40.10">
    <property type="entry name" value="Immunoglobulins"/>
    <property type="match status" value="1"/>
</dbReference>
<dbReference type="SUPFAM" id="SSF48726">
    <property type="entry name" value="Immunoglobulin"/>
    <property type="match status" value="1"/>
</dbReference>
<dbReference type="InterPro" id="IPR013783">
    <property type="entry name" value="Ig-like_fold"/>
</dbReference>
<dbReference type="InterPro" id="IPR036179">
    <property type="entry name" value="Ig-like_dom_sf"/>
</dbReference>
<protein>
    <recommendedName>
        <fullName evidence="2">Ig-like domain-containing protein</fullName>
    </recommendedName>
</protein>
<dbReference type="PANTHER" id="PTHR21261:SF15">
    <property type="entry name" value="BEATEN PATH IIIA, ISOFORM D-RELATED"/>
    <property type="match status" value="1"/>
</dbReference>
<dbReference type="PANTHER" id="PTHR21261">
    <property type="entry name" value="BEAT PROTEIN"/>
    <property type="match status" value="1"/>
</dbReference>
<evidence type="ECO:0000256" key="1">
    <source>
        <dbReference type="SAM" id="SignalP"/>
    </source>
</evidence>
<proteinExistence type="predicted"/>
<reference evidence="3" key="1">
    <citation type="submission" date="2015-09" db="EMBL/GenBank/DDBJ databases">
        <title>Scylla olivacea transcriptome.</title>
        <authorList>
            <person name="Ikhwanuddin M."/>
        </authorList>
    </citation>
    <scope>NUCLEOTIDE SEQUENCE</scope>
</reference>
<feature type="chain" id="PRO_5006070076" description="Ig-like domain-containing protein" evidence="1">
    <location>
        <begin position="24"/>
        <end position="174"/>
    </location>
</feature>
<dbReference type="EMBL" id="GDRN01105665">
    <property type="protein sequence ID" value="JAI57692.1"/>
    <property type="molecule type" value="Transcribed_RNA"/>
</dbReference>